<dbReference type="AlphaFoldDB" id="A0AAV7G7M5"/>
<dbReference type="Proteomes" id="UP000775213">
    <property type="component" value="Unassembled WGS sequence"/>
</dbReference>
<proteinExistence type="predicted"/>
<reference evidence="1 2" key="1">
    <citation type="journal article" date="2021" name="Hortic Res">
        <title>Chromosome-scale assembly of the Dendrobium chrysotoxum genome enhances the understanding of orchid evolution.</title>
        <authorList>
            <person name="Zhang Y."/>
            <person name="Zhang G.Q."/>
            <person name="Zhang D."/>
            <person name="Liu X.D."/>
            <person name="Xu X.Y."/>
            <person name="Sun W.H."/>
            <person name="Yu X."/>
            <person name="Zhu X."/>
            <person name="Wang Z.W."/>
            <person name="Zhao X."/>
            <person name="Zhong W.Y."/>
            <person name="Chen H."/>
            <person name="Yin W.L."/>
            <person name="Huang T."/>
            <person name="Niu S.C."/>
            <person name="Liu Z.J."/>
        </authorList>
    </citation>
    <scope>NUCLEOTIDE SEQUENCE [LARGE SCALE GENOMIC DNA]</scope>
    <source>
        <strain evidence="1">Lindl</strain>
    </source>
</reference>
<protein>
    <submittedName>
        <fullName evidence="1">Uncharacterized protein</fullName>
    </submittedName>
</protein>
<sequence>MPSTVPDFIRSPPRMLRRKRKKMFLFQLHLMHLLPFTLHPPLIIWCNDSNSGRPGLILMWLPRSSSTLRISSASMTMLLSSNSSTTRTWPGIKDQMQSKPTQDRVRIVFYGRIVHKKIEVLCLLQEEAKGVRVLCLLLEKAKGVQRLKPIGNKAGEKIQLHLSLVVMEENKDEGLSSSPSGDENSALNKWLWQLRDSIDEATDVLNEKQIKLCSTVSSKKKRLEKIGKRALQINPNVKGLEDVVKKLDKISVDVANVFEKFEKVEKGLKKYGEAMKWRSFVLIYTSESQRFAKRGGGELNAEASSSFTTTILVTQAEKPLQDSLSPSPVWRNTKRYVTLLVTAADLLLFLHPGDGRLP</sequence>
<dbReference type="EMBL" id="JAGFBR010000017">
    <property type="protein sequence ID" value="KAH0451790.1"/>
    <property type="molecule type" value="Genomic_DNA"/>
</dbReference>
<name>A0AAV7G7M5_DENCH</name>
<accession>A0AAV7G7M5</accession>
<comment type="caution">
    <text evidence="1">The sequence shown here is derived from an EMBL/GenBank/DDBJ whole genome shotgun (WGS) entry which is preliminary data.</text>
</comment>
<gene>
    <name evidence="1" type="ORF">IEQ34_019089</name>
</gene>
<evidence type="ECO:0000313" key="2">
    <source>
        <dbReference type="Proteomes" id="UP000775213"/>
    </source>
</evidence>
<keyword evidence="2" id="KW-1185">Reference proteome</keyword>
<evidence type="ECO:0000313" key="1">
    <source>
        <dbReference type="EMBL" id="KAH0451790.1"/>
    </source>
</evidence>
<organism evidence="1 2">
    <name type="scientific">Dendrobium chrysotoxum</name>
    <name type="common">Orchid</name>
    <dbReference type="NCBI Taxonomy" id="161865"/>
    <lineage>
        <taxon>Eukaryota</taxon>
        <taxon>Viridiplantae</taxon>
        <taxon>Streptophyta</taxon>
        <taxon>Embryophyta</taxon>
        <taxon>Tracheophyta</taxon>
        <taxon>Spermatophyta</taxon>
        <taxon>Magnoliopsida</taxon>
        <taxon>Liliopsida</taxon>
        <taxon>Asparagales</taxon>
        <taxon>Orchidaceae</taxon>
        <taxon>Epidendroideae</taxon>
        <taxon>Malaxideae</taxon>
        <taxon>Dendrobiinae</taxon>
        <taxon>Dendrobium</taxon>
    </lineage>
</organism>